<reference evidence="1" key="1">
    <citation type="journal article" date="2020" name="Stud. Mycol.">
        <title>101 Dothideomycetes genomes: a test case for predicting lifestyles and emergence of pathogens.</title>
        <authorList>
            <person name="Haridas S."/>
            <person name="Albert R."/>
            <person name="Binder M."/>
            <person name="Bloem J."/>
            <person name="Labutti K."/>
            <person name="Salamov A."/>
            <person name="Andreopoulos B."/>
            <person name="Baker S."/>
            <person name="Barry K."/>
            <person name="Bills G."/>
            <person name="Bluhm B."/>
            <person name="Cannon C."/>
            <person name="Castanera R."/>
            <person name="Culley D."/>
            <person name="Daum C."/>
            <person name="Ezra D."/>
            <person name="Gonzalez J."/>
            <person name="Henrissat B."/>
            <person name="Kuo A."/>
            <person name="Liang C."/>
            <person name="Lipzen A."/>
            <person name="Lutzoni F."/>
            <person name="Magnuson J."/>
            <person name="Mondo S."/>
            <person name="Nolan M."/>
            <person name="Ohm R."/>
            <person name="Pangilinan J."/>
            <person name="Park H.-J."/>
            <person name="Ramirez L."/>
            <person name="Alfaro M."/>
            <person name="Sun H."/>
            <person name="Tritt A."/>
            <person name="Yoshinaga Y."/>
            <person name="Zwiers L.-H."/>
            <person name="Turgeon B."/>
            <person name="Goodwin S."/>
            <person name="Spatafora J."/>
            <person name="Crous P."/>
            <person name="Grigoriev I."/>
        </authorList>
    </citation>
    <scope>NUCLEOTIDE SEQUENCE</scope>
    <source>
        <strain evidence="1">ATCC 200398</strain>
    </source>
</reference>
<organism evidence="1 2">
    <name type="scientific">Lindgomyces ingoldianus</name>
    <dbReference type="NCBI Taxonomy" id="673940"/>
    <lineage>
        <taxon>Eukaryota</taxon>
        <taxon>Fungi</taxon>
        <taxon>Dikarya</taxon>
        <taxon>Ascomycota</taxon>
        <taxon>Pezizomycotina</taxon>
        <taxon>Dothideomycetes</taxon>
        <taxon>Pleosporomycetidae</taxon>
        <taxon>Pleosporales</taxon>
        <taxon>Lindgomycetaceae</taxon>
        <taxon>Lindgomyces</taxon>
    </lineage>
</organism>
<evidence type="ECO:0000313" key="2">
    <source>
        <dbReference type="Proteomes" id="UP000799755"/>
    </source>
</evidence>
<gene>
    <name evidence="1" type="ORF">BDR25DRAFT_375228</name>
</gene>
<sequence length="340" mass="37501">MVSLTAVQTHNATLKSLSSGLVAVFVGGTSGIGLYTAREFVRNTKAPHIYLIGRNQVEATRIIDELHELNPSSKLNFIKSDVSLLRNVDEVCKEIKEKENKVNLLFMTVGYLTLKGRDETEEGLDRKFSLHYYARMRFAQNLTPLLNSAANDMGPNARLARVVSVLDPQLGLKLVPNFSDLSLKNSFSLKNCGIHASAMNNFALEHLGNMHSNISFIHAFPSGVNTGAARGMGQVWLNVLKVATVLLKPFMVDPTESGERHLFASTAPRFAPKAKGDGMDELATGSDGKSGSGAYFVSWNGEVFGESKKMESMRNNGAREKIWEHTEEVFRKICKGKDKY</sequence>
<keyword evidence="2" id="KW-1185">Reference proteome</keyword>
<proteinExistence type="predicted"/>
<dbReference type="Proteomes" id="UP000799755">
    <property type="component" value="Unassembled WGS sequence"/>
</dbReference>
<accession>A0ACB6RAP4</accession>
<comment type="caution">
    <text evidence="1">The sequence shown here is derived from an EMBL/GenBank/DDBJ whole genome shotgun (WGS) entry which is preliminary data.</text>
</comment>
<name>A0ACB6RAP4_9PLEO</name>
<dbReference type="EMBL" id="MU003494">
    <property type="protein sequence ID" value="KAF2476339.1"/>
    <property type="molecule type" value="Genomic_DNA"/>
</dbReference>
<protein>
    <submittedName>
        <fullName evidence="1">Uncharacterized protein</fullName>
    </submittedName>
</protein>
<evidence type="ECO:0000313" key="1">
    <source>
        <dbReference type="EMBL" id="KAF2476339.1"/>
    </source>
</evidence>